<reference evidence="1" key="2">
    <citation type="submission" date="2020-05" db="UniProtKB">
        <authorList>
            <consortium name="EnsemblMetazoa"/>
        </authorList>
    </citation>
    <scope>IDENTIFICATION</scope>
    <source>
        <strain evidence="1">IAEA</strain>
    </source>
</reference>
<dbReference type="EnsemblMetazoa" id="GPAI004534-RA">
    <property type="protein sequence ID" value="GPAI004534-PA"/>
    <property type="gene ID" value="GPAI004534"/>
</dbReference>
<sequence length="211" mass="24072">MEQLRKHFSRFSQLTYNGTSTEGLQKLERVIIYTNRMRKVYTHTRLNSEKLNNIMQTTNSTIEVNDSPLLGSLTRNTSEQHRDGEYFPIIPKEAAFSIALSCVVCSVHLYVDSCTNQTTKLKFIFGAQYQTLKLLVKFLIRAQRKAIIGGSLIQIMDYDNGRQVDLIHLLVSGSNCTTRTGIWRRSRVAADRPILSSIDLVVDFYSALCKK</sequence>
<proteinExistence type="predicted"/>
<organism evidence="1 2">
    <name type="scientific">Glossina pallidipes</name>
    <name type="common">Tsetse fly</name>
    <dbReference type="NCBI Taxonomy" id="7398"/>
    <lineage>
        <taxon>Eukaryota</taxon>
        <taxon>Metazoa</taxon>
        <taxon>Ecdysozoa</taxon>
        <taxon>Arthropoda</taxon>
        <taxon>Hexapoda</taxon>
        <taxon>Insecta</taxon>
        <taxon>Pterygota</taxon>
        <taxon>Neoptera</taxon>
        <taxon>Endopterygota</taxon>
        <taxon>Diptera</taxon>
        <taxon>Brachycera</taxon>
        <taxon>Muscomorpha</taxon>
        <taxon>Hippoboscoidea</taxon>
        <taxon>Glossinidae</taxon>
        <taxon>Glossina</taxon>
    </lineage>
</organism>
<dbReference type="Proteomes" id="UP000092445">
    <property type="component" value="Unassembled WGS sequence"/>
</dbReference>
<dbReference type="AlphaFoldDB" id="A0A1A9Z5K3"/>
<evidence type="ECO:0000313" key="1">
    <source>
        <dbReference type="EnsemblMetazoa" id="GPAI004534-PA"/>
    </source>
</evidence>
<reference evidence="2" key="1">
    <citation type="submission" date="2014-03" db="EMBL/GenBank/DDBJ databases">
        <authorList>
            <person name="Aksoy S."/>
            <person name="Warren W."/>
            <person name="Wilson R.K."/>
        </authorList>
    </citation>
    <scope>NUCLEOTIDE SEQUENCE [LARGE SCALE GENOMIC DNA]</scope>
    <source>
        <strain evidence="2">IAEA</strain>
    </source>
</reference>
<keyword evidence="2" id="KW-1185">Reference proteome</keyword>
<name>A0A1A9Z5K3_GLOPL</name>
<protein>
    <submittedName>
        <fullName evidence="1">Uncharacterized protein</fullName>
    </submittedName>
</protein>
<dbReference type="VEuPathDB" id="VectorBase:GPAI004534"/>
<evidence type="ECO:0000313" key="2">
    <source>
        <dbReference type="Proteomes" id="UP000092445"/>
    </source>
</evidence>
<accession>A0A1A9Z5K3</accession>